<dbReference type="AlphaFoldDB" id="A0A6N8SK71"/>
<sequence>MNGRIPPRQHPTIDPYFTFECERAIDGAVRELVDKAITAGWPPEAAFKAIKRVTERQALAYQEDPDPAVNQVEVRIRTGFSLAPF</sequence>
<protein>
    <submittedName>
        <fullName evidence="1">Uncharacterized protein</fullName>
    </submittedName>
</protein>
<reference evidence="1 2" key="1">
    <citation type="submission" date="2019-12" db="EMBL/GenBank/DDBJ databases">
        <title>Shinella kummerowiae sp. nov., a symbiotic bacterium isolated from root nodules of the herbal legume Kummerowia stipulacea.</title>
        <authorList>
            <person name="Gao J."/>
        </authorList>
    </citation>
    <scope>NUCLEOTIDE SEQUENCE [LARGE SCALE GENOMIC DNA]</scope>
    <source>
        <strain evidence="1 2">CCBAU 25048</strain>
    </source>
</reference>
<dbReference type="EMBL" id="WUMK01000017">
    <property type="protein sequence ID" value="MXN49191.1"/>
    <property type="molecule type" value="Genomic_DNA"/>
</dbReference>
<gene>
    <name evidence="1" type="ORF">GR138_28740</name>
</gene>
<proteinExistence type="predicted"/>
<dbReference type="Proteomes" id="UP000435802">
    <property type="component" value="Unassembled WGS sequence"/>
</dbReference>
<comment type="caution">
    <text evidence="1">The sequence shown here is derived from an EMBL/GenBank/DDBJ whole genome shotgun (WGS) entry which is preliminary data.</text>
</comment>
<organism evidence="1 2">
    <name type="scientific">Shinella kummerowiae</name>
    <dbReference type="NCBI Taxonomy" id="417745"/>
    <lineage>
        <taxon>Bacteria</taxon>
        <taxon>Pseudomonadati</taxon>
        <taxon>Pseudomonadota</taxon>
        <taxon>Alphaproteobacteria</taxon>
        <taxon>Hyphomicrobiales</taxon>
        <taxon>Rhizobiaceae</taxon>
        <taxon>Shinella</taxon>
    </lineage>
</organism>
<keyword evidence="2" id="KW-1185">Reference proteome</keyword>
<name>A0A6N8SK71_9HYPH</name>
<dbReference type="RefSeq" id="WP_160862675.1">
    <property type="nucleotide sequence ID" value="NZ_JAODWE010000022.1"/>
</dbReference>
<dbReference type="OrthoDB" id="8404268at2"/>
<accession>A0A6N8SK71</accession>
<evidence type="ECO:0000313" key="1">
    <source>
        <dbReference type="EMBL" id="MXN49191.1"/>
    </source>
</evidence>
<evidence type="ECO:0000313" key="2">
    <source>
        <dbReference type="Proteomes" id="UP000435802"/>
    </source>
</evidence>